<feature type="transmembrane region" description="Helical" evidence="6">
    <location>
        <begin position="21"/>
        <end position="40"/>
    </location>
</feature>
<evidence type="ECO:0000259" key="7">
    <source>
        <dbReference type="Pfam" id="PF04357"/>
    </source>
</evidence>
<evidence type="ECO:0000256" key="3">
    <source>
        <dbReference type="ARBA" id="ARBA00022989"/>
    </source>
</evidence>
<evidence type="ECO:0000313" key="9">
    <source>
        <dbReference type="Proteomes" id="UP000325385"/>
    </source>
</evidence>
<name>A0A5P6N9N8_9SPHN</name>
<evidence type="ECO:0000256" key="2">
    <source>
        <dbReference type="ARBA" id="ARBA00022692"/>
    </source>
</evidence>
<dbReference type="Pfam" id="PF04357">
    <property type="entry name" value="TamB"/>
    <property type="match status" value="1"/>
</dbReference>
<keyword evidence="3 6" id="KW-1133">Transmembrane helix</keyword>
<dbReference type="GO" id="GO:0005886">
    <property type="term" value="C:plasma membrane"/>
    <property type="evidence" value="ECO:0007669"/>
    <property type="project" value="InterPro"/>
</dbReference>
<dbReference type="InterPro" id="IPR007452">
    <property type="entry name" value="TamB_C"/>
</dbReference>
<dbReference type="GeneID" id="69696639"/>
<comment type="subcellular location">
    <subcellularLocation>
        <location evidence="1">Membrane</location>
        <topology evidence="1">Single-pass membrane protein</topology>
    </subcellularLocation>
</comment>
<dbReference type="GO" id="GO:0097347">
    <property type="term" value="C:TAM protein secretion complex"/>
    <property type="evidence" value="ECO:0007669"/>
    <property type="project" value="TreeGrafter"/>
</dbReference>
<reference evidence="9" key="1">
    <citation type="submission" date="2018-09" db="EMBL/GenBank/DDBJ databases">
        <title>Nocardia yunnanensis sp. nov., an actinomycete isolated from a soil sample.</title>
        <authorList>
            <person name="Zhang J."/>
        </authorList>
    </citation>
    <scope>NUCLEOTIDE SEQUENCE [LARGE SCALE GENOMIC DNA]</scope>
    <source>
        <strain evidence="9">21-3</strain>
    </source>
</reference>
<evidence type="ECO:0000256" key="4">
    <source>
        <dbReference type="ARBA" id="ARBA00023136"/>
    </source>
</evidence>
<dbReference type="GO" id="GO:0009306">
    <property type="term" value="P:protein secretion"/>
    <property type="evidence" value="ECO:0007669"/>
    <property type="project" value="InterPro"/>
</dbReference>
<evidence type="ECO:0000256" key="1">
    <source>
        <dbReference type="ARBA" id="ARBA00004167"/>
    </source>
</evidence>
<dbReference type="PANTHER" id="PTHR36985:SF1">
    <property type="entry name" value="TRANSLOCATION AND ASSEMBLY MODULE SUBUNIT TAMB"/>
    <property type="match status" value="1"/>
</dbReference>
<feature type="domain" description="Translocation and assembly module TamB C-terminal" evidence="7">
    <location>
        <begin position="1050"/>
        <end position="1402"/>
    </location>
</feature>
<dbReference type="EMBL" id="CP032228">
    <property type="protein sequence ID" value="QFI62699.1"/>
    <property type="molecule type" value="Genomic_DNA"/>
</dbReference>
<evidence type="ECO:0000256" key="6">
    <source>
        <dbReference type="SAM" id="Phobius"/>
    </source>
</evidence>
<organism evidence="8 9">
    <name type="scientific">Qipengyuania flava</name>
    <dbReference type="NCBI Taxonomy" id="192812"/>
    <lineage>
        <taxon>Bacteria</taxon>
        <taxon>Pseudomonadati</taxon>
        <taxon>Pseudomonadota</taxon>
        <taxon>Alphaproteobacteria</taxon>
        <taxon>Sphingomonadales</taxon>
        <taxon>Erythrobacteraceae</taxon>
        <taxon>Qipengyuania</taxon>
    </lineage>
</organism>
<evidence type="ECO:0000256" key="5">
    <source>
        <dbReference type="SAM" id="MobiDB-lite"/>
    </source>
</evidence>
<feature type="region of interest" description="Disordered" evidence="5">
    <location>
        <begin position="1138"/>
        <end position="1159"/>
    </location>
</feature>
<accession>A0A5P6N9N8</accession>
<keyword evidence="4 6" id="KW-0472">Membrane</keyword>
<keyword evidence="2 6" id="KW-0812">Transmembrane</keyword>
<evidence type="ECO:0000313" key="8">
    <source>
        <dbReference type="EMBL" id="QFI62699.1"/>
    </source>
</evidence>
<dbReference type="RefSeq" id="WP_151885171.1">
    <property type="nucleotide sequence ID" value="NZ_CP032228.1"/>
</dbReference>
<proteinExistence type="predicted"/>
<protein>
    <recommendedName>
        <fullName evidence="7">Translocation and assembly module TamB C-terminal domain-containing protein</fullName>
    </recommendedName>
</protein>
<dbReference type="Proteomes" id="UP000325385">
    <property type="component" value="Chromosome"/>
</dbReference>
<gene>
    <name evidence="8" type="ORF">D0Y83_04980</name>
</gene>
<dbReference type="PANTHER" id="PTHR36985">
    <property type="entry name" value="TRANSLOCATION AND ASSEMBLY MODULE SUBUNIT TAMB"/>
    <property type="match status" value="1"/>
</dbReference>
<sequence length="1402" mass="148198">MAEDTQIEPPRRNRAPIVAKWGAIVIGGLVLLVAALLIGLNTGPGKRFVADQIGALEFENGMGIDVGRIEGSLYGEMILHDVSLSDSKGTFLTSPEMRMDWRPFASINSHIDIRSLTSRLVTLQRLPEFNETPPSEDPLLPDYDIDIGTLRIDSFVAEAPVSGERRVASLAGEAHIADGRAQARFDAATIAGRGRAGGDRVALLLDALPEENKLDLDLDLNAPGDGVLAAMAGLTEPVRIRLNGNGSWEAWNGRLDANLAGSEFAQLQLSAREGTFAVRGPTRIARMFEGPTAALLGPVMNIDMTATLDERRATLAGNLGSDAFRLNTNGLVDLSDNNFEDLKLAFVLLKPSAMAENLRGSGLRAMLTLDGEFATPRVQYAINANRLVMNDMGLENLRASGEATVDADRIMIPVEASVSRIEGLDTVAGGTLRDVRLAGDLAIDGSRILSDNMRIRSDRIDAGVILLADTSTGLYTGAVDGRIDNYRVESVGVFNIETNVDLELQDGGFALAGRVRARSTSLFNEGVRNFLGGNALAASDVRYGPDGVIRFSNLSLRAPAVRITGGNGFYAPDGRLALNADGITDAYGRVGVRVAGTLTDPQALVTAERPDFGIGLANLRAEITGARNGYRLDATADTDYGPLTADVVLGTGNQLTLDINSANLAGIDFSGSLSQTPAGPFAGRLDANGRGVAGIVRLDAVGQYQQALVNLRARDTVLPGPANLAIGSAIVDARIILYDQPYVAADAQLAQTVFGSLNLNAARAKIDYRNGSGTAKVLAEGVSGVPFRVAANAELRPELWSAALKGRVRGIDFATTNPARIIPRSGKYELLPTRIDLGRGNIRLAGTYGEGIELQSRLNSLDLTMIDAFVPGLGVNGRATGSLDFSQASSSAFPRADARLRIANFSRTTAVSVSQPVDINFVGKLLPSGGEARAVVRRRGSVIGRMTASLTPLPPGSGSWTTRLLAAPLDGGIRYNGPADTLFSFAGQPDQRLSGPIGVAADFSGRVQSPQLAGIVRASNLTYENQTYGTRLSNTAIAGRFSGDRFEIERLTATAGDGTVSAQGYVSLAEASGYPMLVEVALDDARLARSDALSATATGNLRLAKAAGQTALLSGEITLPETRYEIIRQGSAQVPELTGVRFKPPRGPKRITGDEPVEPQPGLFDQLRLDIALNAPERLYVSGMGLESEWRADMRLGGTSNAPRISGDVELVRGTLGFAGRSFELSDGRVDFTGGASIDPVIRLTATEDIEEVTVSVNITGRAYDPQIAFSSVPGLPQDEILSRILFGSSIGNLSTIQAVQLAASLNSLRGSGGGLNPLGKLRSATGVDRLRILGPDDTSGRGTALAAGQYLTDDIYVEFITDARGFTATQLEVSLTPFLSILSQAGGSGATNVNIRYRKNY</sequence>